<feature type="transmembrane region" description="Helical" evidence="1">
    <location>
        <begin position="56"/>
        <end position="77"/>
    </location>
</feature>
<keyword evidence="3" id="KW-1185">Reference proteome</keyword>
<dbReference type="Proteomes" id="UP001148786">
    <property type="component" value="Unassembled WGS sequence"/>
</dbReference>
<gene>
    <name evidence="2" type="ORF">NLJ89_g4797</name>
</gene>
<accession>A0A9W8JZS5</accession>
<dbReference type="PANTHER" id="PTHR40465:SF1">
    <property type="entry name" value="DUF6534 DOMAIN-CONTAINING PROTEIN"/>
    <property type="match status" value="1"/>
</dbReference>
<keyword evidence="1" id="KW-0472">Membrane</keyword>
<feature type="transmembrane region" description="Helical" evidence="1">
    <location>
        <begin position="20"/>
        <end position="44"/>
    </location>
</feature>
<evidence type="ECO:0000313" key="2">
    <source>
        <dbReference type="EMBL" id="KAJ3510238.1"/>
    </source>
</evidence>
<evidence type="ECO:0000256" key="1">
    <source>
        <dbReference type="SAM" id="Phobius"/>
    </source>
</evidence>
<proteinExistence type="predicted"/>
<dbReference type="OrthoDB" id="2929525at2759"/>
<feature type="transmembrane region" description="Helical" evidence="1">
    <location>
        <begin position="182"/>
        <end position="211"/>
    </location>
</feature>
<keyword evidence="1" id="KW-0812">Transmembrane</keyword>
<dbReference type="EMBL" id="JANKHO010000414">
    <property type="protein sequence ID" value="KAJ3510238.1"/>
    <property type="molecule type" value="Genomic_DNA"/>
</dbReference>
<reference evidence="2" key="1">
    <citation type="submission" date="2022-07" db="EMBL/GenBank/DDBJ databases">
        <title>Genome Sequence of Agrocybe chaxingu.</title>
        <authorList>
            <person name="Buettner E."/>
        </authorList>
    </citation>
    <scope>NUCLEOTIDE SEQUENCE</scope>
    <source>
        <strain evidence="2">MP-N11</strain>
    </source>
</reference>
<feature type="transmembrane region" description="Helical" evidence="1">
    <location>
        <begin position="151"/>
        <end position="170"/>
    </location>
</feature>
<dbReference type="AlphaFoldDB" id="A0A9W8JZS5"/>
<protein>
    <submittedName>
        <fullName evidence="2">Uncharacterized protein</fullName>
    </submittedName>
</protein>
<dbReference type="PANTHER" id="PTHR40465">
    <property type="entry name" value="CHROMOSOME 1, WHOLE GENOME SHOTGUN SEQUENCE"/>
    <property type="match status" value="1"/>
</dbReference>
<evidence type="ECO:0000313" key="3">
    <source>
        <dbReference type="Proteomes" id="UP001148786"/>
    </source>
</evidence>
<comment type="caution">
    <text evidence="2">The sequence shown here is derived from an EMBL/GenBank/DDBJ whole genome shotgun (WGS) entry which is preliminary data.</text>
</comment>
<name>A0A9W8JZS5_9AGAR</name>
<organism evidence="2 3">
    <name type="scientific">Agrocybe chaxingu</name>
    <dbReference type="NCBI Taxonomy" id="84603"/>
    <lineage>
        <taxon>Eukaryota</taxon>
        <taxon>Fungi</taxon>
        <taxon>Dikarya</taxon>
        <taxon>Basidiomycota</taxon>
        <taxon>Agaricomycotina</taxon>
        <taxon>Agaricomycetes</taxon>
        <taxon>Agaricomycetidae</taxon>
        <taxon>Agaricales</taxon>
        <taxon>Agaricineae</taxon>
        <taxon>Strophariaceae</taxon>
        <taxon>Agrocybe</taxon>
    </lineage>
</organism>
<keyword evidence="1" id="KW-1133">Transmembrane helix</keyword>
<sequence>MAAVSIDFDNFPVQADQNLGAIEIGAFVGLTLFGVLLAQIHTYFRRNKTDKKVWKRLVLLVLFLESIHTFTMAYSIYYDTVTTYKFPKANSYPLAITGFIENFISGTVQVLQLQCSPGVPEVDEKAFLQLFFSWRIYTFSRRSLITTLPPIALAVSRFIMGFAMGLLAMLDVRNGEAKGRFVVPYGWLVATGLTLGAAADITIAALMIYYLRQLASSSNSKSFHLGNPMTSIQIWHHILINRNWAVDKCGGIGDDC</sequence>